<feature type="domain" description="FMN-dependent dehydrogenase" evidence="2">
    <location>
        <begin position="1"/>
        <end position="49"/>
    </location>
</feature>
<protein>
    <recommendedName>
        <fullName evidence="2">FMN-dependent dehydrogenase domain-containing protein</fullName>
    </recommendedName>
</protein>
<reference evidence="3 4" key="1">
    <citation type="journal article" date="2016" name="Mol. Biol. Evol.">
        <title>Comparative Genomics of Early-Diverging Mushroom-Forming Fungi Provides Insights into the Origins of Lignocellulose Decay Capabilities.</title>
        <authorList>
            <person name="Nagy L.G."/>
            <person name="Riley R."/>
            <person name="Tritt A."/>
            <person name="Adam C."/>
            <person name="Daum C."/>
            <person name="Floudas D."/>
            <person name="Sun H."/>
            <person name="Yadav J.S."/>
            <person name="Pangilinan J."/>
            <person name="Larsson K.H."/>
            <person name="Matsuura K."/>
            <person name="Barry K."/>
            <person name="Labutti K."/>
            <person name="Kuo R."/>
            <person name="Ohm R.A."/>
            <person name="Bhattacharya S.S."/>
            <person name="Shirouzu T."/>
            <person name="Yoshinaga Y."/>
            <person name="Martin F.M."/>
            <person name="Grigoriev I.V."/>
            <person name="Hibbett D.S."/>
        </authorList>
    </citation>
    <scope>NUCLEOTIDE SEQUENCE [LARGE SCALE GENOMIC DNA]</scope>
    <source>
        <strain evidence="3 4">CBS 109695</strain>
    </source>
</reference>
<dbReference type="EMBL" id="KV417590">
    <property type="protein sequence ID" value="KZP16673.1"/>
    <property type="molecule type" value="Genomic_DNA"/>
</dbReference>
<evidence type="ECO:0000313" key="3">
    <source>
        <dbReference type="EMBL" id="KZP16673.1"/>
    </source>
</evidence>
<accession>A0A166FCY6</accession>
<dbReference type="SUPFAM" id="SSF51395">
    <property type="entry name" value="FMN-linked oxidoreductases"/>
    <property type="match status" value="1"/>
</dbReference>
<dbReference type="Proteomes" id="UP000076532">
    <property type="component" value="Unassembled WGS sequence"/>
</dbReference>
<dbReference type="GO" id="GO:0016491">
    <property type="term" value="F:oxidoreductase activity"/>
    <property type="evidence" value="ECO:0007669"/>
    <property type="project" value="InterPro"/>
</dbReference>
<dbReference type="STRING" id="436010.A0A166FCY6"/>
<comment type="cofactor">
    <cofactor evidence="1">
        <name>FMN</name>
        <dbReference type="ChEBI" id="CHEBI:58210"/>
    </cofactor>
</comment>
<dbReference type="OrthoDB" id="1925334at2759"/>
<keyword evidence="4" id="KW-1185">Reference proteome</keyword>
<dbReference type="Pfam" id="PF01070">
    <property type="entry name" value="FMN_dh"/>
    <property type="match status" value="1"/>
</dbReference>
<evidence type="ECO:0000256" key="1">
    <source>
        <dbReference type="ARBA" id="ARBA00001917"/>
    </source>
</evidence>
<organism evidence="3 4">
    <name type="scientific">Athelia psychrophila</name>
    <dbReference type="NCBI Taxonomy" id="1759441"/>
    <lineage>
        <taxon>Eukaryota</taxon>
        <taxon>Fungi</taxon>
        <taxon>Dikarya</taxon>
        <taxon>Basidiomycota</taxon>
        <taxon>Agaricomycotina</taxon>
        <taxon>Agaricomycetes</taxon>
        <taxon>Agaricomycetidae</taxon>
        <taxon>Atheliales</taxon>
        <taxon>Atheliaceae</taxon>
        <taxon>Athelia</taxon>
    </lineage>
</organism>
<evidence type="ECO:0000259" key="2">
    <source>
        <dbReference type="Pfam" id="PF01070"/>
    </source>
</evidence>
<gene>
    <name evidence="3" type="ORF">FIBSPDRAFT_865631</name>
</gene>
<dbReference type="Gene3D" id="3.20.20.70">
    <property type="entry name" value="Aldolase class I"/>
    <property type="match status" value="1"/>
</dbReference>
<sequence>MVFVGRPYIYGLATGGQAGVKHALGTILTDVDLTMQLSGYESVGQLQKAAGDKGDEVFVRRIGV</sequence>
<name>A0A166FCY6_9AGAM</name>
<proteinExistence type="predicted"/>
<dbReference type="AlphaFoldDB" id="A0A166FCY6"/>
<dbReference type="InterPro" id="IPR013785">
    <property type="entry name" value="Aldolase_TIM"/>
</dbReference>
<dbReference type="InterPro" id="IPR000262">
    <property type="entry name" value="FMN-dep_DH"/>
</dbReference>
<evidence type="ECO:0000313" key="4">
    <source>
        <dbReference type="Proteomes" id="UP000076532"/>
    </source>
</evidence>